<dbReference type="Gene3D" id="1.10.10.60">
    <property type="entry name" value="Homeodomain-like"/>
    <property type="match status" value="2"/>
</dbReference>
<dbReference type="PANTHER" id="PTHR43280:SF10">
    <property type="entry name" value="REGULATORY PROTEIN POCR"/>
    <property type="match status" value="1"/>
</dbReference>
<dbReference type="SUPFAM" id="SSF46689">
    <property type="entry name" value="Homeodomain-like"/>
    <property type="match status" value="2"/>
</dbReference>
<feature type="transmembrane region" description="Helical" evidence="4">
    <location>
        <begin position="12"/>
        <end position="31"/>
    </location>
</feature>
<keyword evidence="4" id="KW-0812">Transmembrane</keyword>
<evidence type="ECO:0000313" key="6">
    <source>
        <dbReference type="EMBL" id="MBD7968610.1"/>
    </source>
</evidence>
<evidence type="ECO:0000256" key="1">
    <source>
        <dbReference type="ARBA" id="ARBA00023015"/>
    </source>
</evidence>
<feature type="transmembrane region" description="Helical" evidence="4">
    <location>
        <begin position="294"/>
        <end position="315"/>
    </location>
</feature>
<name>A0ABR8SYY7_9BACL</name>
<gene>
    <name evidence="6" type="ORF">H9647_11110</name>
</gene>
<dbReference type="InterPro" id="IPR009057">
    <property type="entry name" value="Homeodomain-like_sf"/>
</dbReference>
<keyword evidence="7" id="KW-1185">Reference proteome</keyword>
<keyword evidence="3" id="KW-0804">Transcription</keyword>
<comment type="caution">
    <text evidence="6">The sequence shown here is derived from an EMBL/GenBank/DDBJ whole genome shotgun (WGS) entry which is preliminary data.</text>
</comment>
<evidence type="ECO:0000256" key="4">
    <source>
        <dbReference type="SAM" id="Phobius"/>
    </source>
</evidence>
<reference evidence="6 7" key="1">
    <citation type="submission" date="2020-08" db="EMBL/GenBank/DDBJ databases">
        <title>A Genomic Blueprint of the Chicken Gut Microbiome.</title>
        <authorList>
            <person name="Gilroy R."/>
            <person name="Ravi A."/>
            <person name="Getino M."/>
            <person name="Pursley I."/>
            <person name="Horton D.L."/>
            <person name="Alikhan N.-F."/>
            <person name="Baker D."/>
            <person name="Gharbi K."/>
            <person name="Hall N."/>
            <person name="Watson M."/>
            <person name="Adriaenssens E.M."/>
            <person name="Foster-Nyarko E."/>
            <person name="Jarju S."/>
            <person name="Secka A."/>
            <person name="Antonio M."/>
            <person name="Oren A."/>
            <person name="Chaudhuri R."/>
            <person name="La Ragione R.M."/>
            <person name="Hildebrand F."/>
            <person name="Pallen M.J."/>
        </authorList>
    </citation>
    <scope>NUCLEOTIDE SEQUENCE [LARGE SCALE GENOMIC DNA]</scope>
    <source>
        <strain evidence="6 7">Sa2BVA9</strain>
    </source>
</reference>
<feature type="domain" description="HTH araC/xylS-type" evidence="5">
    <location>
        <begin position="664"/>
        <end position="762"/>
    </location>
</feature>
<accession>A0ABR8SYY7</accession>
<evidence type="ECO:0000256" key="2">
    <source>
        <dbReference type="ARBA" id="ARBA00023125"/>
    </source>
</evidence>
<evidence type="ECO:0000259" key="5">
    <source>
        <dbReference type="PROSITE" id="PS01124"/>
    </source>
</evidence>
<dbReference type="InterPro" id="IPR018060">
    <property type="entry name" value="HTH_AraC"/>
</dbReference>
<evidence type="ECO:0000256" key="3">
    <source>
        <dbReference type="ARBA" id="ARBA00023163"/>
    </source>
</evidence>
<sequence length="768" mass="88505">MRSLSFLSKMTIFGFLLSTLPVIFIGAFSYLTSSNEIQKNVNESKLMLIMQIKSNVEQKLTTVNQTLNQVINSSFMKKALNLNITENDFIMYNDLRTEIRYMQSFDTKLEDVILINERYNWMIKNSGLYKFDEYPYHDQLASLMGLPDATSWSLNPSTWFYSEENANNPACSYSIGLVKHLPSTGLDPHGLAIANIPACDVQSLLGTNHSDLSGLMIVNEQGQIILHSDESLIGEPAEKTGINSLTQLSGASGQYESHIGEEPFSITYYRSEFNDWTYVSYDSIQSMTSESKKIGAYTLYACLLILLICVTIAWLGSKRMYSPIKLLLKQFGHRNADEKTSNEFQLIGEQVHALFQSKSRLEDEVRKQLKQVRTFFLIRAFQGKVKAKELHDKLEQFDYSRQLEEWKTMSVLTIQMGTLEQTRYEKQDLELLLFAVQNMVEELIPEEEQLAPVMIDHTVVALIGSRESEKTAFQAKIYTATEQLMSEITSYLSVQVSIGMSLPFHDIRTLSIAYKEGLEALKHRMTLGDGIIIQFENINSGKPYLKLNYPNHLENELLDAVKLANAEKAKELLDQLLRHVFATEMSPQEYQIPLSRLLNNLLITMQESGISLKQIYYGTGTLFEELLDCHIVAEIEDWFWTAVIHPMIKVFRDRQDAQYHNISEKIIELIHRYYDTDLTLEECASRLHYNANYLSSVFRKETNYFFSEYLSVYRFQIAKKWLAETDIPVKDIAAKLRYNNSQNFIRSFRKQEGLTPGQYRQKTMQIEA</sequence>
<keyword evidence="4" id="KW-0472">Membrane</keyword>
<keyword evidence="2" id="KW-0238">DNA-binding</keyword>
<proteinExistence type="predicted"/>
<dbReference type="PROSITE" id="PS01124">
    <property type="entry name" value="HTH_ARAC_FAMILY_2"/>
    <property type="match status" value="1"/>
</dbReference>
<organism evidence="6 7">
    <name type="scientific">Paenibacillus gallinarum</name>
    <dbReference type="NCBI Taxonomy" id="2762232"/>
    <lineage>
        <taxon>Bacteria</taxon>
        <taxon>Bacillati</taxon>
        <taxon>Bacillota</taxon>
        <taxon>Bacilli</taxon>
        <taxon>Bacillales</taxon>
        <taxon>Paenibacillaceae</taxon>
        <taxon>Paenibacillus</taxon>
    </lineage>
</organism>
<keyword evidence="4" id="KW-1133">Transmembrane helix</keyword>
<dbReference type="RefSeq" id="WP_191799860.1">
    <property type="nucleotide sequence ID" value="NZ_JACSQL010000004.1"/>
</dbReference>
<evidence type="ECO:0000313" key="7">
    <source>
        <dbReference type="Proteomes" id="UP000608071"/>
    </source>
</evidence>
<protein>
    <submittedName>
        <fullName evidence="6">AraC family transcriptional regulator</fullName>
    </submittedName>
</protein>
<dbReference type="Pfam" id="PF12833">
    <property type="entry name" value="HTH_18"/>
    <property type="match status" value="1"/>
</dbReference>
<dbReference type="Proteomes" id="UP000608071">
    <property type="component" value="Unassembled WGS sequence"/>
</dbReference>
<dbReference type="SMART" id="SM00342">
    <property type="entry name" value="HTH_ARAC"/>
    <property type="match status" value="1"/>
</dbReference>
<dbReference type="PANTHER" id="PTHR43280">
    <property type="entry name" value="ARAC-FAMILY TRANSCRIPTIONAL REGULATOR"/>
    <property type="match status" value="1"/>
</dbReference>
<keyword evidence="1" id="KW-0805">Transcription regulation</keyword>
<dbReference type="EMBL" id="JACSQL010000004">
    <property type="protein sequence ID" value="MBD7968610.1"/>
    <property type="molecule type" value="Genomic_DNA"/>
</dbReference>